<dbReference type="Gene3D" id="3.40.50.360">
    <property type="match status" value="1"/>
</dbReference>
<dbReference type="InterPro" id="IPR008254">
    <property type="entry name" value="Flavodoxin/NO_synth"/>
</dbReference>
<protein>
    <submittedName>
        <fullName evidence="2">Flavodoxin</fullName>
    </submittedName>
</protein>
<keyword evidence="3" id="KW-1185">Reference proteome</keyword>
<organism evidence="2 3">
    <name type="scientific">Streptomyces dysideae</name>
    <dbReference type="NCBI Taxonomy" id="909626"/>
    <lineage>
        <taxon>Bacteria</taxon>
        <taxon>Bacillati</taxon>
        <taxon>Actinomycetota</taxon>
        <taxon>Actinomycetes</taxon>
        <taxon>Kitasatosporales</taxon>
        <taxon>Streptomycetaceae</taxon>
        <taxon>Streptomyces</taxon>
    </lineage>
</organism>
<evidence type="ECO:0000259" key="1">
    <source>
        <dbReference type="PROSITE" id="PS50902"/>
    </source>
</evidence>
<dbReference type="GO" id="GO:0010181">
    <property type="term" value="F:FMN binding"/>
    <property type="evidence" value="ECO:0007669"/>
    <property type="project" value="InterPro"/>
</dbReference>
<proteinExistence type="predicted"/>
<dbReference type="InterPro" id="IPR026816">
    <property type="entry name" value="Flavodoxin_dom"/>
</dbReference>
<dbReference type="Proteomes" id="UP000053260">
    <property type="component" value="Unassembled WGS sequence"/>
</dbReference>
<dbReference type="AlphaFoldDB" id="A0A101UVX9"/>
<reference evidence="2 3" key="1">
    <citation type="submission" date="2015-10" db="EMBL/GenBank/DDBJ databases">
        <title>Draft genome sequence of Streptomyces sp. RV15, isolated from a marine sponge.</title>
        <authorList>
            <person name="Ruckert C."/>
            <person name="Abdelmohsen U.R."/>
            <person name="Winkler A."/>
            <person name="Hentschel U."/>
            <person name="Kalinowski J."/>
            <person name="Kampfer P."/>
            <person name="Glaeser S."/>
        </authorList>
    </citation>
    <scope>NUCLEOTIDE SEQUENCE [LARGE SCALE GENOMIC DNA]</scope>
    <source>
        <strain evidence="2 3">RV15</strain>
    </source>
</reference>
<accession>A0A101UVX9</accession>
<dbReference type="InterPro" id="IPR029039">
    <property type="entry name" value="Flavoprotein-like_sf"/>
</dbReference>
<dbReference type="OrthoDB" id="129384at2"/>
<feature type="domain" description="Flavodoxin-like" evidence="1">
    <location>
        <begin position="3"/>
        <end position="163"/>
    </location>
</feature>
<dbReference type="STRING" id="909626.AQJ91_28860"/>
<evidence type="ECO:0000313" key="3">
    <source>
        <dbReference type="Proteomes" id="UP000053260"/>
    </source>
</evidence>
<dbReference type="Pfam" id="PF12724">
    <property type="entry name" value="Flavodoxin_5"/>
    <property type="match status" value="1"/>
</dbReference>
<comment type="caution">
    <text evidence="2">The sequence shown here is derived from an EMBL/GenBank/DDBJ whole genome shotgun (WGS) entry which is preliminary data.</text>
</comment>
<dbReference type="PROSITE" id="PS50902">
    <property type="entry name" value="FLAVODOXIN_LIKE"/>
    <property type="match status" value="1"/>
</dbReference>
<evidence type="ECO:0000313" key="2">
    <source>
        <dbReference type="EMBL" id="KUO17820.1"/>
    </source>
</evidence>
<sequence length="169" mass="18413">MHVLVGYATAHGSTRGVAERLAATLDRAGLKTDIRPLEAVDDADAYGAFVLGSAVHNQSWLDPAKGFVRDDLELLGSRPVWLFSVGMPGALRGPWRRMGPLEAPAILRSLPAGLSYRSHELFSGVILREHLPFGGRVGFRLMGGRYGDYRDWSAIAGWASRIATELVRT</sequence>
<dbReference type="EMBL" id="LMXB01000072">
    <property type="protein sequence ID" value="KUO17820.1"/>
    <property type="molecule type" value="Genomic_DNA"/>
</dbReference>
<gene>
    <name evidence="2" type="ORF">AQJ91_28860</name>
</gene>
<name>A0A101UVX9_9ACTN</name>
<dbReference type="RefSeq" id="WP_067027532.1">
    <property type="nucleotide sequence ID" value="NZ_KQ949095.1"/>
</dbReference>
<dbReference type="SUPFAM" id="SSF52218">
    <property type="entry name" value="Flavoproteins"/>
    <property type="match status" value="1"/>
</dbReference>